<sequence length="161" mass="18488">MKKHLWKSLLMMWILCLSGITNADEKFKCGEYEFKGIIKQHEGKFVLKLYEGSMSETIFSLAPDLAEVASVYKDTAVTLKGKLFEPVKTYRGKIESTKTAEEIKELTSEDKPYTARFMRDDIKERVPDPLHPDMDSGMKLVKEESCNRKAEKSSSKKPKKK</sequence>
<protein>
    <recommendedName>
        <fullName evidence="5">Lipoprotein</fullName>
    </recommendedName>
</protein>
<feature type="signal peptide" evidence="2">
    <location>
        <begin position="1"/>
        <end position="23"/>
    </location>
</feature>
<feature type="chain" id="PRO_5007834917" description="Lipoprotein" evidence="2">
    <location>
        <begin position="24"/>
        <end position="161"/>
    </location>
</feature>
<reference evidence="3 4" key="1">
    <citation type="submission" date="2016-03" db="EMBL/GenBank/DDBJ databases">
        <authorList>
            <person name="Ploux O."/>
        </authorList>
    </citation>
    <scope>NUCLEOTIDE SEQUENCE [LARGE SCALE GENOMIC DNA]</scope>
    <source>
        <strain evidence="3 4">EC13</strain>
    </source>
</reference>
<dbReference type="Proteomes" id="UP000075799">
    <property type="component" value="Unassembled WGS sequence"/>
</dbReference>
<feature type="region of interest" description="Disordered" evidence="1">
    <location>
        <begin position="121"/>
        <end position="161"/>
    </location>
</feature>
<evidence type="ECO:0000256" key="2">
    <source>
        <dbReference type="SAM" id="SignalP"/>
    </source>
</evidence>
<evidence type="ECO:0000313" key="4">
    <source>
        <dbReference type="Proteomes" id="UP000075799"/>
    </source>
</evidence>
<evidence type="ECO:0000313" key="3">
    <source>
        <dbReference type="EMBL" id="KYG69051.1"/>
    </source>
</evidence>
<name>A0A162GVN2_BDEBC</name>
<accession>A0A162GVN2</accession>
<dbReference type="RefSeq" id="WP_063205898.1">
    <property type="nucleotide sequence ID" value="NZ_LUKD01000001.1"/>
</dbReference>
<dbReference type="EMBL" id="LUKD01000001">
    <property type="protein sequence ID" value="KYG69051.1"/>
    <property type="molecule type" value="Genomic_DNA"/>
</dbReference>
<gene>
    <name evidence="3" type="ORF">AZI87_07450</name>
</gene>
<evidence type="ECO:0000256" key="1">
    <source>
        <dbReference type="SAM" id="MobiDB-lite"/>
    </source>
</evidence>
<organism evidence="3 4">
    <name type="scientific">Bdellovibrio bacteriovorus</name>
    <dbReference type="NCBI Taxonomy" id="959"/>
    <lineage>
        <taxon>Bacteria</taxon>
        <taxon>Pseudomonadati</taxon>
        <taxon>Bdellovibrionota</taxon>
        <taxon>Bdellovibrionia</taxon>
        <taxon>Bdellovibrionales</taxon>
        <taxon>Pseudobdellovibrionaceae</taxon>
        <taxon>Bdellovibrio</taxon>
    </lineage>
</organism>
<feature type="compositionally biased region" description="Basic and acidic residues" evidence="1">
    <location>
        <begin position="121"/>
        <end position="154"/>
    </location>
</feature>
<keyword evidence="2" id="KW-0732">Signal</keyword>
<dbReference type="AlphaFoldDB" id="A0A162GVN2"/>
<evidence type="ECO:0008006" key="5">
    <source>
        <dbReference type="Google" id="ProtNLM"/>
    </source>
</evidence>
<dbReference type="OrthoDB" id="5294003at2"/>
<comment type="caution">
    <text evidence="3">The sequence shown here is derived from an EMBL/GenBank/DDBJ whole genome shotgun (WGS) entry which is preliminary data.</text>
</comment>
<proteinExistence type="predicted"/>